<dbReference type="AlphaFoldDB" id="A0A848N9P6"/>
<dbReference type="Proteomes" id="UP000542405">
    <property type="component" value="Unassembled WGS sequence"/>
</dbReference>
<reference evidence="1 2" key="1">
    <citation type="submission" date="2020-04" db="EMBL/GenBank/DDBJ databases">
        <title>Achromobacter ruhlandii genome sequencing and assembly.</title>
        <authorList>
            <person name="Martins R.C.R."/>
            <person name="Perdigao-Neto L.V."/>
            <person name="Levin A.S.S."/>
            <person name="Costa S.F."/>
        </authorList>
    </citation>
    <scope>NUCLEOTIDE SEQUENCE [LARGE SCALE GENOMIC DNA]</scope>
    <source>
        <strain evidence="1 2">9035ralo</strain>
    </source>
</reference>
<sequence>MSRLGLSGDELLWNWARWCWSGPTVGNMAQFIPEDDEFRPILIDQAVAVDGLHKALPRHEAMIIIAEYPQRHERFAGLESATRAERARDWIGRITGMYLTHAQYKQCLGFFKDKVQREVW</sequence>
<evidence type="ECO:0000313" key="1">
    <source>
        <dbReference type="EMBL" id="NMU89258.1"/>
    </source>
</evidence>
<organism evidence="1 2">
    <name type="scientific">Achromobacter ruhlandii</name>
    <dbReference type="NCBI Taxonomy" id="72557"/>
    <lineage>
        <taxon>Bacteria</taxon>
        <taxon>Pseudomonadati</taxon>
        <taxon>Pseudomonadota</taxon>
        <taxon>Betaproteobacteria</taxon>
        <taxon>Burkholderiales</taxon>
        <taxon>Alcaligenaceae</taxon>
        <taxon>Achromobacter</taxon>
    </lineage>
</organism>
<name>A0A848N9P6_9BURK</name>
<accession>A0A848N9P6</accession>
<protein>
    <submittedName>
        <fullName evidence="1">Uncharacterized protein</fullName>
    </submittedName>
</protein>
<dbReference type="RefSeq" id="WP_169536016.1">
    <property type="nucleotide sequence ID" value="NZ_JABBZE010000027.1"/>
</dbReference>
<comment type="caution">
    <text evidence="1">The sequence shown here is derived from an EMBL/GenBank/DDBJ whole genome shotgun (WGS) entry which is preliminary data.</text>
</comment>
<gene>
    <name evidence="1" type="ORF">HGQ98_05105</name>
</gene>
<dbReference type="EMBL" id="JABBZE010000027">
    <property type="protein sequence ID" value="NMU89258.1"/>
    <property type="molecule type" value="Genomic_DNA"/>
</dbReference>
<evidence type="ECO:0000313" key="2">
    <source>
        <dbReference type="Proteomes" id="UP000542405"/>
    </source>
</evidence>
<proteinExistence type="predicted"/>